<keyword evidence="5 11" id="KW-0808">Transferase</keyword>
<dbReference type="InterPro" id="IPR024194">
    <property type="entry name" value="Ac/AlaTfrase_AlgI/DltB"/>
</dbReference>
<dbReference type="InterPro" id="IPR051085">
    <property type="entry name" value="MB_O-acyltransferase"/>
</dbReference>
<dbReference type="InterPro" id="IPR028362">
    <property type="entry name" value="AlgI"/>
</dbReference>
<evidence type="ECO:0000256" key="4">
    <source>
        <dbReference type="ARBA" id="ARBA00022475"/>
    </source>
</evidence>
<sequence>MLFNSLSFLVFFSLVFPIYLALRGWGAKRTFLLLASYVFYAAWNPAYVFILAFSTGLDWWLARRLGQETSEGRRKALLVVSLLANLGLLGFFKYGGFALQTAQDVMSAFGVSYMPPAWNIVLPVGISFYTFASLSYTIDVYRREIPGDASLRDYALFVAFFPHLVAGPIVRARALLPQIATPRNVTPEHVAYGMVLVLIGLFCKDVLADRLFAPVVDAVYGTPSAFGIVGGLAAFFGFAGQIYFDFGGYSLCAIGLAMCFGFAFPDNFRFPYGARGFSDFWRRWHISLSTWLRDYLYVPLGGNRGGRWRTHRNLLITMLLGGLWHGASWMFVIWGALHGLYLVAERALRSRWTGRTNVALDAMVTILTFVLVCVAWVAFRAPNLSSAWAYLGTFARWRDGYADEWLALAAALCMFAWHWRMRDRSLDEWLATLGTGSRAVVAAACMIGIFLASGGDERAFIYFQF</sequence>
<dbReference type="RefSeq" id="WP_250339972.1">
    <property type="nucleotide sequence ID" value="NZ_CP063231.1"/>
</dbReference>
<comment type="subcellular location">
    <subcellularLocation>
        <location evidence="11">Cell inner membrane</location>
    </subcellularLocation>
    <subcellularLocation>
        <location evidence="1">Cell membrane</location>
        <topology evidence="1">Multi-pass membrane protein</topology>
    </subcellularLocation>
</comment>
<evidence type="ECO:0000256" key="11">
    <source>
        <dbReference type="PIRNR" id="PIRNR016636"/>
    </source>
</evidence>
<evidence type="ECO:0000256" key="8">
    <source>
        <dbReference type="ARBA" id="ARBA00022989"/>
    </source>
</evidence>
<keyword evidence="11" id="KW-0997">Cell inner membrane</keyword>
<dbReference type="PIRSF" id="PIRSF016636">
    <property type="entry name" value="AlgI_DltB"/>
    <property type="match status" value="1"/>
</dbReference>
<evidence type="ECO:0000256" key="3">
    <source>
        <dbReference type="ARBA" id="ARBA00010323"/>
    </source>
</evidence>
<reference evidence="13" key="1">
    <citation type="submission" date="2020-10" db="EMBL/GenBank/DDBJ databases">
        <title>Whole-genome sequence of Luteibacter sp. EIF3.</title>
        <authorList>
            <person name="Friedrich I."/>
            <person name="Hertel R."/>
            <person name="Daniel R."/>
        </authorList>
    </citation>
    <scope>NUCLEOTIDE SEQUENCE</scope>
    <source>
        <strain evidence="13">EIF3</strain>
    </source>
</reference>
<evidence type="ECO:0000256" key="10">
    <source>
        <dbReference type="ARBA" id="ARBA00023315"/>
    </source>
</evidence>
<feature type="transmembrane region" description="Helical" evidence="12">
    <location>
        <begin position="190"/>
        <end position="207"/>
    </location>
</feature>
<dbReference type="PANTHER" id="PTHR13285:SF23">
    <property type="entry name" value="TEICHOIC ACID D-ALANYLTRANSFERASE"/>
    <property type="match status" value="1"/>
</dbReference>
<feature type="transmembrane region" description="Helical" evidence="12">
    <location>
        <begin position="219"/>
        <end position="240"/>
    </location>
</feature>
<gene>
    <name evidence="13" type="ORF">IM816_04700</name>
</gene>
<keyword evidence="4 11" id="KW-1003">Cell membrane</keyword>
<evidence type="ECO:0000256" key="7">
    <source>
        <dbReference type="ARBA" id="ARBA00022841"/>
    </source>
</evidence>
<dbReference type="EMBL" id="CP063231">
    <property type="protein sequence ID" value="URL59413.1"/>
    <property type="molecule type" value="Genomic_DNA"/>
</dbReference>
<evidence type="ECO:0000313" key="14">
    <source>
        <dbReference type="Proteomes" id="UP001056681"/>
    </source>
</evidence>
<feature type="transmembrane region" description="Helical" evidence="12">
    <location>
        <begin position="357"/>
        <end position="379"/>
    </location>
</feature>
<dbReference type="InterPro" id="IPR004299">
    <property type="entry name" value="MBOAT_fam"/>
</dbReference>
<evidence type="ECO:0000256" key="5">
    <source>
        <dbReference type="ARBA" id="ARBA00022679"/>
    </source>
</evidence>
<keyword evidence="6 11" id="KW-0812">Transmembrane</keyword>
<evidence type="ECO:0000256" key="9">
    <source>
        <dbReference type="ARBA" id="ARBA00023136"/>
    </source>
</evidence>
<feature type="transmembrane region" description="Helical" evidence="12">
    <location>
        <begin position="76"/>
        <end position="97"/>
    </location>
</feature>
<dbReference type="Pfam" id="PF03062">
    <property type="entry name" value="MBOAT"/>
    <property type="match status" value="1"/>
</dbReference>
<feature type="transmembrane region" description="Helical" evidence="12">
    <location>
        <begin position="33"/>
        <end position="55"/>
    </location>
</feature>
<keyword evidence="7 11" id="KW-0016">Alginate biosynthesis</keyword>
<organism evidence="13 14">
    <name type="scientific">Luteibacter flocculans</name>
    <dbReference type="NCBI Taxonomy" id="2780091"/>
    <lineage>
        <taxon>Bacteria</taxon>
        <taxon>Pseudomonadati</taxon>
        <taxon>Pseudomonadota</taxon>
        <taxon>Gammaproteobacteria</taxon>
        <taxon>Lysobacterales</taxon>
        <taxon>Rhodanobacteraceae</taxon>
        <taxon>Luteibacter</taxon>
    </lineage>
</organism>
<dbReference type="EC" id="2.3.1.-" evidence="11"/>
<dbReference type="PIRSF" id="PIRSF500217">
    <property type="entry name" value="AlgI"/>
    <property type="match status" value="1"/>
</dbReference>
<feature type="transmembrane region" description="Helical" evidence="12">
    <location>
        <begin position="314"/>
        <end position="337"/>
    </location>
</feature>
<evidence type="ECO:0000313" key="13">
    <source>
        <dbReference type="EMBL" id="URL59413.1"/>
    </source>
</evidence>
<dbReference type="PANTHER" id="PTHR13285">
    <property type="entry name" value="ACYLTRANSFERASE"/>
    <property type="match status" value="1"/>
</dbReference>
<comment type="similarity">
    <text evidence="3 11">Belongs to the membrane-bound acyltransferase family.</text>
</comment>
<feature type="transmembrane region" description="Helical" evidence="12">
    <location>
        <begin position="429"/>
        <end position="452"/>
    </location>
</feature>
<protein>
    <recommendedName>
        <fullName evidence="11">Probable alginate O-acetylase</fullName>
        <ecNumber evidence="11">2.3.1.-</ecNumber>
    </recommendedName>
</protein>
<name>A0ABY4T670_9GAMM</name>
<proteinExistence type="inferred from homology"/>
<keyword evidence="14" id="KW-1185">Reference proteome</keyword>
<dbReference type="Proteomes" id="UP001056681">
    <property type="component" value="Chromosome"/>
</dbReference>
<accession>A0ABY4T670</accession>
<evidence type="ECO:0000256" key="2">
    <source>
        <dbReference type="ARBA" id="ARBA00005182"/>
    </source>
</evidence>
<evidence type="ECO:0000256" key="6">
    <source>
        <dbReference type="ARBA" id="ARBA00022692"/>
    </source>
</evidence>
<keyword evidence="10 11" id="KW-0012">Acyltransferase</keyword>
<feature type="transmembrane region" description="Helical" evidence="12">
    <location>
        <begin position="117"/>
        <end position="141"/>
    </location>
</feature>
<evidence type="ECO:0000256" key="12">
    <source>
        <dbReference type="SAM" id="Phobius"/>
    </source>
</evidence>
<feature type="transmembrane region" description="Helical" evidence="12">
    <location>
        <begin position="246"/>
        <end position="265"/>
    </location>
</feature>
<comment type="pathway">
    <text evidence="2 11">Glycan biosynthesis; alginate biosynthesis.</text>
</comment>
<feature type="transmembrane region" description="Helical" evidence="12">
    <location>
        <begin position="400"/>
        <end position="417"/>
    </location>
</feature>
<keyword evidence="8 12" id="KW-1133">Transmembrane helix</keyword>
<evidence type="ECO:0000256" key="1">
    <source>
        <dbReference type="ARBA" id="ARBA00004651"/>
    </source>
</evidence>
<keyword evidence="9 11" id="KW-0472">Membrane</keyword>